<dbReference type="InterPro" id="IPR003347">
    <property type="entry name" value="JmjC_dom"/>
</dbReference>
<dbReference type="KEGG" id="acan:ACA1_045950"/>
<evidence type="ECO:0000256" key="1">
    <source>
        <dbReference type="SAM" id="MobiDB-lite"/>
    </source>
</evidence>
<gene>
    <name evidence="4" type="ORF">ACA1_045950</name>
</gene>
<feature type="compositionally biased region" description="Basic and acidic residues" evidence="1">
    <location>
        <begin position="222"/>
        <end position="231"/>
    </location>
</feature>
<feature type="domain" description="JmjC" evidence="3">
    <location>
        <begin position="193"/>
        <end position="385"/>
    </location>
</feature>
<reference evidence="4 5" key="1">
    <citation type="journal article" date="2013" name="Genome Biol.">
        <title>Genome of Acanthamoeba castellanii highlights extensive lateral gene transfer and early evolution of tyrosine kinase signaling.</title>
        <authorList>
            <person name="Clarke M."/>
            <person name="Lohan A.J."/>
            <person name="Liu B."/>
            <person name="Lagkouvardos I."/>
            <person name="Roy S."/>
            <person name="Zafar N."/>
            <person name="Bertelli C."/>
            <person name="Schilde C."/>
            <person name="Kianianmomeni A."/>
            <person name="Burglin T.R."/>
            <person name="Frech C."/>
            <person name="Turcotte B."/>
            <person name="Kopec K.O."/>
            <person name="Synnott J.M."/>
            <person name="Choo C."/>
            <person name="Paponov I."/>
            <person name="Finkler A."/>
            <person name="Soon Heng Tan C."/>
            <person name="Hutchins A.P."/>
            <person name="Weinmeier T."/>
            <person name="Rattei T."/>
            <person name="Chu J.S."/>
            <person name="Gimenez G."/>
            <person name="Irimia M."/>
            <person name="Rigden D.J."/>
            <person name="Fitzpatrick D.A."/>
            <person name="Lorenzo-Morales J."/>
            <person name="Bateman A."/>
            <person name="Chiu C.H."/>
            <person name="Tang P."/>
            <person name="Hegemann P."/>
            <person name="Fromm H."/>
            <person name="Raoult D."/>
            <person name="Greub G."/>
            <person name="Miranda-Saavedra D."/>
            <person name="Chen N."/>
            <person name="Nash P."/>
            <person name="Ginger M.L."/>
            <person name="Horn M."/>
            <person name="Schaap P."/>
            <person name="Caler L."/>
            <person name="Loftus B."/>
        </authorList>
    </citation>
    <scope>NUCLEOTIDE SEQUENCE [LARGE SCALE GENOMIC DNA]</scope>
    <source>
        <strain evidence="4 5">Neff</strain>
    </source>
</reference>
<dbReference type="PANTHER" id="PTHR12461">
    <property type="entry name" value="HYPOXIA-INDUCIBLE FACTOR 1 ALPHA INHIBITOR-RELATED"/>
    <property type="match status" value="1"/>
</dbReference>
<evidence type="ECO:0000256" key="2">
    <source>
        <dbReference type="SAM" id="SignalP"/>
    </source>
</evidence>
<keyword evidence="4" id="KW-0223">Dioxygenase</keyword>
<evidence type="ECO:0000313" key="5">
    <source>
        <dbReference type="Proteomes" id="UP000011083"/>
    </source>
</evidence>
<keyword evidence="2" id="KW-0732">Signal</keyword>
<dbReference type="RefSeq" id="XP_004347729.1">
    <property type="nucleotide sequence ID" value="XM_004347679.1"/>
</dbReference>
<dbReference type="VEuPathDB" id="AmoebaDB:ACA1_045950"/>
<feature type="chain" id="PRO_5003990540" evidence="2">
    <location>
        <begin position="19"/>
        <end position="800"/>
    </location>
</feature>
<evidence type="ECO:0000313" key="4">
    <source>
        <dbReference type="EMBL" id="ELR21897.1"/>
    </source>
</evidence>
<name>L8H9G8_ACACF</name>
<feature type="region of interest" description="Disordered" evidence="1">
    <location>
        <begin position="549"/>
        <end position="610"/>
    </location>
</feature>
<dbReference type="Gene3D" id="2.60.120.650">
    <property type="entry name" value="Cupin"/>
    <property type="match status" value="1"/>
</dbReference>
<dbReference type="AlphaFoldDB" id="L8H9G8"/>
<dbReference type="Pfam" id="PF13621">
    <property type="entry name" value="Cupin_8"/>
    <property type="match status" value="1"/>
</dbReference>
<accession>L8H9G8</accession>
<dbReference type="OrthoDB" id="415358at2759"/>
<dbReference type="PANTHER" id="PTHR12461:SF105">
    <property type="entry name" value="HYPOXIA-INDUCIBLE FACTOR 1-ALPHA INHIBITOR"/>
    <property type="match status" value="1"/>
</dbReference>
<dbReference type="SMART" id="SM00558">
    <property type="entry name" value="JmjC"/>
    <property type="match status" value="1"/>
</dbReference>
<proteinExistence type="predicted"/>
<keyword evidence="5" id="KW-1185">Reference proteome</keyword>
<evidence type="ECO:0000259" key="3">
    <source>
        <dbReference type="PROSITE" id="PS51184"/>
    </source>
</evidence>
<dbReference type="Proteomes" id="UP000011083">
    <property type="component" value="Unassembled WGS sequence"/>
</dbReference>
<keyword evidence="4" id="KW-0560">Oxidoreductase</keyword>
<dbReference type="InterPro" id="IPR041667">
    <property type="entry name" value="Cupin_8"/>
</dbReference>
<protein>
    <submittedName>
        <fullName evidence="4">Peptide-aspartate beta-dioxygenase</fullName>
    </submittedName>
</protein>
<organism evidence="4 5">
    <name type="scientific">Acanthamoeba castellanii (strain ATCC 30010 / Neff)</name>
    <dbReference type="NCBI Taxonomy" id="1257118"/>
    <lineage>
        <taxon>Eukaryota</taxon>
        <taxon>Amoebozoa</taxon>
        <taxon>Discosea</taxon>
        <taxon>Longamoebia</taxon>
        <taxon>Centramoebida</taxon>
        <taxon>Acanthamoebidae</taxon>
        <taxon>Acanthamoeba</taxon>
    </lineage>
</organism>
<dbReference type="EMBL" id="KB007894">
    <property type="protein sequence ID" value="ELR21897.1"/>
    <property type="molecule type" value="Genomic_DNA"/>
</dbReference>
<feature type="compositionally biased region" description="Polar residues" evidence="1">
    <location>
        <begin position="596"/>
        <end position="608"/>
    </location>
</feature>
<feature type="signal peptide" evidence="2">
    <location>
        <begin position="1"/>
        <end position="18"/>
    </location>
</feature>
<dbReference type="GO" id="GO:0051213">
    <property type="term" value="F:dioxygenase activity"/>
    <property type="evidence" value="ECO:0007669"/>
    <property type="project" value="UniProtKB-KW"/>
</dbReference>
<dbReference type="GeneID" id="14922813"/>
<dbReference type="PROSITE" id="PS51184">
    <property type="entry name" value="JMJC"/>
    <property type="match status" value="1"/>
</dbReference>
<feature type="compositionally biased region" description="Acidic residues" evidence="1">
    <location>
        <begin position="232"/>
        <end position="243"/>
    </location>
</feature>
<dbReference type="SUPFAM" id="SSF51197">
    <property type="entry name" value="Clavaminate synthase-like"/>
    <property type="match status" value="1"/>
</dbReference>
<sequence length="800" mass="88603">MPRPAVLLWVLAIVTAAALPLFAQPAGLLQELTHGYFSQGSVERVEAKGTEFATALARDRRPVVLTDTGAARWRAMGLWTPQYFCSASDASGVEQVSVPVFKHTKRIFTWFTEQSPMAGLAALGWQPPHTKTRRSLCQFWREAHPSLFTDLGAVTLSDDSNATAHGAPLEQLHAAEHAAGGFGTTTRVATPASYMYLSCPLATFPELAQDVDPFDFLVVPREWRPPSKGEGENENESEDEGEGGESGRFDPSRHDVNLWMGTAGVTAQTHYDCSHNLYVQVHGTKSFILSPPSEHAKLHLFPELHPSRRQSQVDFLAEPDRLRSVFANFDHNITGYQADLSPGDVLYIPPFWFHRVMATSDDSISVNMWSTSKEEDVYNELEYRTPVPFESDWSDAQLRIALRKYILLLARHHLARATANDGRPPDTAASRDELRAAAQFVSSFVARSYAPLFAQRDESDVAWCDPTTDKATTTTPLAKSERKKLATWARSKALEDRLERGARRVVDLLAQLEPEPGDGDTSVRELLLLRYVEMIANYFLSTERRKTTQLHEEGDAKTTPVLAEKRDDGGGEEEEEPTTAAAASACKRSRKDENEQPTTSGSNESASSPPAYDYGLLWECVGMLAEGDPQELTGEKPPVFADQPVPHALAATGDELLAAAAGEGLVWHEDAATTRERTVQVQEYQVEIEARVWRASPSAAEPNRFELTLVTNDAEQLHTLASSRAVYTFVVDKAHRRFLFLGVYACRPHCGTNAFTYDNNRPGVKAPDRLVEPSSEAPTPTNILAAVRRHYGGFVIDQYH</sequence>
<feature type="region of interest" description="Disordered" evidence="1">
    <location>
        <begin position="222"/>
        <end position="253"/>
    </location>
</feature>